<proteinExistence type="predicted"/>
<accession>A0ABX3GVR4</accession>
<dbReference type="EMBL" id="MPVP01000012">
    <property type="protein sequence ID" value="OMD38512.1"/>
    <property type="molecule type" value="Genomic_DNA"/>
</dbReference>
<dbReference type="InterPro" id="IPR041270">
    <property type="entry name" value="Phage_ABA_S"/>
</dbReference>
<dbReference type="Gene3D" id="3.30.2120.10">
    <property type="entry name" value="Bacillus phage protein-like"/>
    <property type="match status" value="1"/>
</dbReference>
<evidence type="ECO:0000313" key="2">
    <source>
        <dbReference type="EMBL" id="OMD38512.1"/>
    </source>
</evidence>
<evidence type="ECO:0000259" key="1">
    <source>
        <dbReference type="Pfam" id="PF18066"/>
    </source>
</evidence>
<dbReference type="InterPro" id="IPR028985">
    <property type="entry name" value="Bacillus_phage_prot-like"/>
</dbReference>
<gene>
    <name evidence="2" type="ORF">BSO21_04135</name>
</gene>
<name>A0ABX3GVR4_9BACL</name>
<protein>
    <recommendedName>
        <fullName evidence="1">Phage ABA sandwich domain-containing protein</fullName>
    </recommendedName>
</protein>
<keyword evidence="3" id="KW-1185">Reference proteome</keyword>
<reference evidence="2 3" key="1">
    <citation type="submission" date="2016-11" db="EMBL/GenBank/DDBJ databases">
        <title>Paenibacillus species isolates.</title>
        <authorList>
            <person name="Beno S.M."/>
        </authorList>
    </citation>
    <scope>NUCLEOTIDE SEQUENCE [LARGE SCALE GENOMIC DNA]</scope>
    <source>
        <strain evidence="2 3">FSL H7-0433</strain>
    </source>
</reference>
<evidence type="ECO:0000313" key="3">
    <source>
        <dbReference type="Proteomes" id="UP000187158"/>
    </source>
</evidence>
<comment type="caution">
    <text evidence="2">The sequence shown here is derived from an EMBL/GenBank/DDBJ whole genome shotgun (WGS) entry which is preliminary data.</text>
</comment>
<dbReference type="Proteomes" id="UP000187158">
    <property type="component" value="Unassembled WGS sequence"/>
</dbReference>
<sequence>MTLTREEILAKEPGEELDALIAEHIFGWRSIKGPKFDYDGPCESNDVIVPPTITSAEEAFRYMQPKGEIPFAYFVNRGWSTDISSAWEVVENIISRNMDVKIYCESMKMNKLFDCVIHEGDVDKVVVSMQSTAPEAICKAALLAVLNL</sequence>
<feature type="domain" description="Phage ABA sandwich" evidence="1">
    <location>
        <begin position="20"/>
        <end position="142"/>
    </location>
</feature>
<dbReference type="RefSeq" id="WP_076218004.1">
    <property type="nucleotide sequence ID" value="NZ_MPTJ01000013.1"/>
</dbReference>
<organism evidence="2 3">
    <name type="scientific">Paenibacillus odorifer</name>
    <dbReference type="NCBI Taxonomy" id="189426"/>
    <lineage>
        <taxon>Bacteria</taxon>
        <taxon>Bacillati</taxon>
        <taxon>Bacillota</taxon>
        <taxon>Bacilli</taxon>
        <taxon>Bacillales</taxon>
        <taxon>Paenibacillaceae</taxon>
        <taxon>Paenibacillus</taxon>
    </lineage>
</organism>
<dbReference type="Pfam" id="PF18066">
    <property type="entry name" value="Phage_ABA_S"/>
    <property type="match status" value="1"/>
</dbReference>